<dbReference type="STRING" id="1121022.GCA_000376105_01997"/>
<dbReference type="EMBL" id="AWGB01000077">
    <property type="protein sequence ID" value="ESQ82329.1"/>
    <property type="molecule type" value="Genomic_DNA"/>
</dbReference>
<gene>
    <name evidence="3" type="ORF">ABENE_21090</name>
</gene>
<evidence type="ECO:0008006" key="5">
    <source>
        <dbReference type="Google" id="ProtNLM"/>
    </source>
</evidence>
<dbReference type="Gene3D" id="2.40.160.10">
    <property type="entry name" value="Porin"/>
    <property type="match status" value="1"/>
</dbReference>
<keyword evidence="1" id="KW-0175">Coiled coil</keyword>
<dbReference type="AlphaFoldDB" id="V4P5B4"/>
<evidence type="ECO:0000256" key="2">
    <source>
        <dbReference type="SAM" id="SignalP"/>
    </source>
</evidence>
<sequence length="538" mass="57224">MRTPSRRTYRNVCLAAASLLTLSVAAAPVMAKPAKQLTQADIHDLIMAEAQKLIAIQKSDDAASEAQKQAQIDALQAEVRNLADQLRTLQAQSQTQAQTLAVVTAPKPAPAAPAAATASVSIKNGTPTFASSDGAFTLSINGNIQADAASYMQDDNLPAAITGAARDLNSGTNFRRARLGFKGKVFKDFDYNMVFDFGGAGAEDVGRIHEAWIQYSGFKNAKIRVGEFAPLAGMADAASQNASAFMERASSSELARNFAGGDTRMGVGIFNTYDRWLYSAALTGGTVSALNTAASGFNTVNNDEQLGVVARVAGTPIKGKNSLIHVGLNYNAIINPGDAGASAATRYPVQLRDRPELRVDGTRLIDSGAINTQSASATGIEFGAQYKNLYLASEAFQYKIKRLGAAAGVTDPDFTGWYAEGGWVITGETRKYNTQTGAFDGIVPAHNFDPKTGQWGAFELVARYSTLDLNYHADALLAADRVRGGQQDITSIGLNWQLNPAIRFVFEGQDVKVERLNAAGASIGQDYTTIAARAQFSY</sequence>
<feature type="signal peptide" evidence="2">
    <location>
        <begin position="1"/>
        <end position="26"/>
    </location>
</feature>
<protein>
    <recommendedName>
        <fullName evidence="5">Porin</fullName>
    </recommendedName>
</protein>
<dbReference type="eggNOG" id="COG3746">
    <property type="taxonomic scope" value="Bacteria"/>
</dbReference>
<dbReference type="SUPFAM" id="SSF56935">
    <property type="entry name" value="Porins"/>
    <property type="match status" value="1"/>
</dbReference>
<proteinExistence type="predicted"/>
<organism evidence="3 4">
    <name type="scientific">Asticcacaulis benevestitus DSM 16100 = ATCC BAA-896</name>
    <dbReference type="NCBI Taxonomy" id="1121022"/>
    <lineage>
        <taxon>Bacteria</taxon>
        <taxon>Pseudomonadati</taxon>
        <taxon>Pseudomonadota</taxon>
        <taxon>Alphaproteobacteria</taxon>
        <taxon>Caulobacterales</taxon>
        <taxon>Caulobacteraceae</taxon>
        <taxon>Asticcacaulis</taxon>
    </lineage>
</organism>
<keyword evidence="2" id="KW-0732">Signal</keyword>
<dbReference type="PATRIC" id="fig|1121022.4.peg.4322"/>
<feature type="chain" id="PRO_5004724292" description="Porin" evidence="2">
    <location>
        <begin position="27"/>
        <end position="538"/>
    </location>
</feature>
<evidence type="ECO:0000313" key="4">
    <source>
        <dbReference type="Proteomes" id="UP000017837"/>
    </source>
</evidence>
<keyword evidence="4" id="KW-1185">Reference proteome</keyword>
<comment type="caution">
    <text evidence="3">The sequence shown here is derived from an EMBL/GenBank/DDBJ whole genome shotgun (WGS) entry which is preliminary data.</text>
</comment>
<accession>V4P5B4</accession>
<dbReference type="InterPro" id="IPR023614">
    <property type="entry name" value="Porin_dom_sf"/>
</dbReference>
<dbReference type="Proteomes" id="UP000017837">
    <property type="component" value="Unassembled WGS sequence"/>
</dbReference>
<reference evidence="3 4" key="1">
    <citation type="journal article" date="2014" name="Nature">
        <title>Sequential evolution of bacterial morphology by co-option of a developmental regulator.</title>
        <authorList>
            <person name="Jiang C."/>
            <person name="Brown P.J."/>
            <person name="Ducret A."/>
            <person name="Brun Y.V."/>
        </authorList>
    </citation>
    <scope>NUCLEOTIDE SEQUENCE [LARGE SCALE GENOMIC DNA]</scope>
    <source>
        <strain evidence="3 4">DSM 16100</strain>
    </source>
</reference>
<dbReference type="InterPro" id="IPR010870">
    <property type="entry name" value="Porin_O/P"/>
</dbReference>
<evidence type="ECO:0000313" key="3">
    <source>
        <dbReference type="EMBL" id="ESQ82329.1"/>
    </source>
</evidence>
<evidence type="ECO:0000256" key="1">
    <source>
        <dbReference type="SAM" id="Coils"/>
    </source>
</evidence>
<dbReference type="RefSeq" id="WP_018081662.1">
    <property type="nucleotide sequence ID" value="NZ_AQWM01000006.1"/>
</dbReference>
<name>V4P5B4_9CAUL</name>
<dbReference type="Pfam" id="PF07396">
    <property type="entry name" value="Porin_O_P"/>
    <property type="match status" value="1"/>
</dbReference>
<feature type="coiled-coil region" evidence="1">
    <location>
        <begin position="65"/>
        <end position="92"/>
    </location>
</feature>